<dbReference type="InterPro" id="IPR002052">
    <property type="entry name" value="DNA_methylase_N6_adenine_CS"/>
</dbReference>
<dbReference type="EMBL" id="RJKL01000001">
    <property type="protein sequence ID" value="ROP28148.1"/>
    <property type="molecule type" value="Genomic_DNA"/>
</dbReference>
<dbReference type="Pfam" id="PF07669">
    <property type="entry name" value="Eco57I"/>
    <property type="match status" value="1"/>
</dbReference>
<dbReference type="Proteomes" id="UP000271683">
    <property type="component" value="Unassembled WGS sequence"/>
</dbReference>
<evidence type="ECO:0000256" key="5">
    <source>
        <dbReference type="ARBA" id="ARBA00047942"/>
    </source>
</evidence>
<sequence length="1364" mass="151312">MSARGTRRRRYTAGEAARRRHAWLELVQQSGPFLTLPVVDRVFPDGLPEVPVASRAAVRAAVADMLEGKGTNRRTVVSQMLRDVLDWGDHLRMDHEIPAALAEPVPDHGLTLTADFGFYAEDSTDELADESAREADTDETDDTDEDGDSEEPGPAQGPWRLLGMLTPWETHPLTRTTENGWTASPVERLAHLLRARDVPIGLVTDGRWWALVWAPVGGSMGAAVWDASLWSEEPETLQAFVVLLTRARFLAVGTQDTLPQLLTESLGAQEEVTVTLGRQVRDAVELLITTLDRLDADSEGQLLAGVDDDTLYDGVVTVMMRVVFLLFAEERRLLPSDDHVYITGYSVARLVEQLDEQKELAGEQSLEHRTGAWHRLLAIARALHRGVAHEDLRLPAYGGGLFDPDRYPWLEGRSPADGSDAVPPAIDDRTVWLMLRAVQYVNIGGERRRLTFRALDVEQIGYVYEGLLELEVRTAAETMLCLERAKKWPKAKHPSEVSLSAASAAGSSGSPELIEWLAGRTGYGKTQLATLLGSPVKPEHHAGLLLVTGADTRLVKAIEPFAAVLRYDERDLPVVVMPGRRYIAPSTRRTVTGTHYTPRSLAEDVANNTLEPLVYRPGPLETADRKGWRIRPSNELLDLRVADIAMGSGAFLVASCRYLADRLVDAWVEEGKQEALIAERKRTAPSTSDTEVDQIALDARRLVAEHCLYGVDINPLAVEMAKLSLWLVTMDRERPFGFLDDRLVTGDSLLGLASLDQLETLHVNPPDGRRLHRGAFDFSAQWRPLLAEAADLRRRITAAPVVTMRDVEHKQRLLAEAQQLARSLDSVASAVTATGVRYAAARARETDGAFVALQVRVANALPDDAEKLLSEAEQELQSGRPQGVEPRRPQHWPLTFPEVFVDAADTGFDAVVGNPPFAGGQKLSGLLGQDYLAWLQRWDGHGVKGSADLAARFVLRAERLLSRRGQLGYITTNTLVQGATLQVGLGQVAERGLQLRRGTSSHPWPSASANLEIVEIWATRTPPGPGGVRCLDGEDVPSIGVDLEPVGRVTGRPVRLSENEGIAFQGSIVLGLGFTLTREQAAELIARDPRNAEILQPYVIGKDLNQRPDCSASRWIINFRDWDEERARSYPDAFAIVERLVKPDRQRHGFAGWRRKSATFYWQYEGRRTELYETIASANNVLAMALVGNAVMPVRVPTGQVFSHKTAVFALEDYASMAVLSSSIHVLWVIRYTSTMRTDINYSPSDVFLTFPLPDVTSELETLGRRLDTERRNLMLDRGWGLTTTYIRHVHNPADRDPEVQALRDLHTEIDHAVLAAYGWSGLDPQMGHHPTKIGTRWTFSKDARFQLLDCLLEENHRRHEAEQ</sequence>
<feature type="domain" description="MmeI-like target recognition" evidence="8">
    <location>
        <begin position="1071"/>
        <end position="1255"/>
    </location>
</feature>
<dbReference type="GO" id="GO:0006304">
    <property type="term" value="P:DNA modification"/>
    <property type="evidence" value="ECO:0007669"/>
    <property type="project" value="InterPro"/>
</dbReference>
<name>A0A3N1GDC8_9ACTN</name>
<protein>
    <recommendedName>
        <fullName evidence="1">site-specific DNA-methyltransferase (adenine-specific)</fullName>
        <ecNumber evidence="1">2.1.1.72</ecNumber>
    </recommendedName>
</protein>
<dbReference type="Gene3D" id="3.40.50.150">
    <property type="entry name" value="Vaccinia Virus protein VP39"/>
    <property type="match status" value="2"/>
</dbReference>
<dbReference type="OrthoDB" id="4280289at2"/>
<evidence type="ECO:0000313" key="10">
    <source>
        <dbReference type="Proteomes" id="UP000271683"/>
    </source>
</evidence>
<evidence type="ECO:0000259" key="7">
    <source>
        <dbReference type="Pfam" id="PF07669"/>
    </source>
</evidence>
<dbReference type="PANTHER" id="PTHR33841:SF1">
    <property type="entry name" value="DNA METHYLTRANSFERASE A"/>
    <property type="match status" value="1"/>
</dbReference>
<feature type="region of interest" description="Disordered" evidence="6">
    <location>
        <begin position="124"/>
        <end position="160"/>
    </location>
</feature>
<dbReference type="GO" id="GO:0009007">
    <property type="term" value="F:site-specific DNA-methyltransferase (adenine-specific) activity"/>
    <property type="evidence" value="ECO:0007669"/>
    <property type="project" value="UniProtKB-EC"/>
</dbReference>
<evidence type="ECO:0000313" key="9">
    <source>
        <dbReference type="EMBL" id="ROP28148.1"/>
    </source>
</evidence>
<keyword evidence="3" id="KW-0808">Transferase</keyword>
<dbReference type="PANTHER" id="PTHR33841">
    <property type="entry name" value="DNA METHYLTRANSFERASE YEEA-RELATED"/>
    <property type="match status" value="1"/>
</dbReference>
<dbReference type="GO" id="GO:0003676">
    <property type="term" value="F:nucleic acid binding"/>
    <property type="evidence" value="ECO:0007669"/>
    <property type="project" value="InterPro"/>
</dbReference>
<comment type="caution">
    <text evidence="9">The sequence shown here is derived from an EMBL/GenBank/DDBJ whole genome shotgun (WGS) entry which is preliminary data.</text>
</comment>
<accession>A0A3N1GDC8</accession>
<proteinExistence type="predicted"/>
<dbReference type="PRINTS" id="PR00507">
    <property type="entry name" value="N12N6MTFRASE"/>
</dbReference>
<organism evidence="9 10">
    <name type="scientific">Couchioplanes caeruleus</name>
    <dbReference type="NCBI Taxonomy" id="56438"/>
    <lineage>
        <taxon>Bacteria</taxon>
        <taxon>Bacillati</taxon>
        <taxon>Actinomycetota</taxon>
        <taxon>Actinomycetes</taxon>
        <taxon>Micromonosporales</taxon>
        <taxon>Micromonosporaceae</taxon>
        <taxon>Couchioplanes</taxon>
    </lineage>
</organism>
<reference evidence="9 10" key="1">
    <citation type="submission" date="2018-11" db="EMBL/GenBank/DDBJ databases">
        <title>Sequencing the genomes of 1000 actinobacteria strains.</title>
        <authorList>
            <person name="Klenk H.-P."/>
        </authorList>
    </citation>
    <scope>NUCLEOTIDE SEQUENCE [LARGE SCALE GENOMIC DNA]</scope>
    <source>
        <strain evidence="9 10">DSM 43634</strain>
    </source>
</reference>
<evidence type="ECO:0000256" key="4">
    <source>
        <dbReference type="ARBA" id="ARBA00022691"/>
    </source>
</evidence>
<evidence type="ECO:0000256" key="3">
    <source>
        <dbReference type="ARBA" id="ARBA00022679"/>
    </source>
</evidence>
<keyword evidence="4" id="KW-0949">S-adenosyl-L-methionine</keyword>
<dbReference type="EC" id="2.1.1.72" evidence="1"/>
<dbReference type="Pfam" id="PF20466">
    <property type="entry name" value="MmeI_TRD"/>
    <property type="match status" value="1"/>
</dbReference>
<dbReference type="PROSITE" id="PS00092">
    <property type="entry name" value="N6_MTASE"/>
    <property type="match status" value="1"/>
</dbReference>
<keyword evidence="2" id="KW-0489">Methyltransferase</keyword>
<dbReference type="GO" id="GO:0032259">
    <property type="term" value="P:methylation"/>
    <property type="evidence" value="ECO:0007669"/>
    <property type="project" value="UniProtKB-KW"/>
</dbReference>
<dbReference type="InterPro" id="IPR029063">
    <property type="entry name" value="SAM-dependent_MTases_sf"/>
</dbReference>
<evidence type="ECO:0000256" key="1">
    <source>
        <dbReference type="ARBA" id="ARBA00011900"/>
    </source>
</evidence>
<evidence type="ECO:0000256" key="6">
    <source>
        <dbReference type="SAM" id="MobiDB-lite"/>
    </source>
</evidence>
<feature type="compositionally biased region" description="Acidic residues" evidence="6">
    <location>
        <begin position="136"/>
        <end position="151"/>
    </location>
</feature>
<dbReference type="InterPro" id="IPR011639">
    <property type="entry name" value="MethylTrfase_TaqI-like_dom"/>
</dbReference>
<dbReference type="InterPro" id="IPR050953">
    <property type="entry name" value="N4_N6_ade-DNA_methylase"/>
</dbReference>
<feature type="domain" description="Type II methyltransferase M.TaqI-like" evidence="7">
    <location>
        <begin position="706"/>
        <end position="979"/>
    </location>
</feature>
<dbReference type="RefSeq" id="WP_143162982.1">
    <property type="nucleotide sequence ID" value="NZ_RJKL01000001.1"/>
</dbReference>
<evidence type="ECO:0000256" key="2">
    <source>
        <dbReference type="ARBA" id="ARBA00022603"/>
    </source>
</evidence>
<evidence type="ECO:0000259" key="8">
    <source>
        <dbReference type="Pfam" id="PF20466"/>
    </source>
</evidence>
<comment type="catalytic activity">
    <reaction evidence="5">
        <text>a 2'-deoxyadenosine in DNA + S-adenosyl-L-methionine = an N(6)-methyl-2'-deoxyadenosine in DNA + S-adenosyl-L-homocysteine + H(+)</text>
        <dbReference type="Rhea" id="RHEA:15197"/>
        <dbReference type="Rhea" id="RHEA-COMP:12418"/>
        <dbReference type="Rhea" id="RHEA-COMP:12419"/>
        <dbReference type="ChEBI" id="CHEBI:15378"/>
        <dbReference type="ChEBI" id="CHEBI:57856"/>
        <dbReference type="ChEBI" id="CHEBI:59789"/>
        <dbReference type="ChEBI" id="CHEBI:90615"/>
        <dbReference type="ChEBI" id="CHEBI:90616"/>
        <dbReference type="EC" id="2.1.1.72"/>
    </reaction>
</comment>
<gene>
    <name evidence="9" type="ORF">EDD30_0858</name>
</gene>
<dbReference type="SUPFAM" id="SSF53335">
    <property type="entry name" value="S-adenosyl-L-methionine-dependent methyltransferases"/>
    <property type="match status" value="1"/>
</dbReference>
<dbReference type="InterPro" id="IPR046820">
    <property type="entry name" value="MmeI_TRD"/>
</dbReference>